<accession>A0A318SHH0</accession>
<keyword evidence="12" id="KW-1185">Reference proteome</keyword>
<protein>
    <recommendedName>
        <fullName evidence="9">TRAP transporter small permease protein</fullName>
    </recommendedName>
</protein>
<evidence type="ECO:0000256" key="8">
    <source>
        <dbReference type="ARBA" id="ARBA00038436"/>
    </source>
</evidence>
<comment type="subunit">
    <text evidence="9">The complex comprises the extracytoplasmic solute receptor protein and the two transmembrane proteins.</text>
</comment>
<dbReference type="AlphaFoldDB" id="A0A318SHH0"/>
<evidence type="ECO:0000256" key="7">
    <source>
        <dbReference type="ARBA" id="ARBA00023136"/>
    </source>
</evidence>
<dbReference type="Pfam" id="PF04290">
    <property type="entry name" value="DctQ"/>
    <property type="match status" value="1"/>
</dbReference>
<evidence type="ECO:0000256" key="6">
    <source>
        <dbReference type="ARBA" id="ARBA00022989"/>
    </source>
</evidence>
<comment type="caution">
    <text evidence="11">The sequence shown here is derived from an EMBL/GenBank/DDBJ whole genome shotgun (WGS) entry which is preliminary data.</text>
</comment>
<comment type="similarity">
    <text evidence="8 9">Belongs to the TRAP transporter small permease family.</text>
</comment>
<keyword evidence="6 9" id="KW-1133">Transmembrane helix</keyword>
<sequence>MSAVRPPAAAVPAAGAVNAAAYAPGPLRRVLARLFDAAGALGAACVVAIFLLMIVAGVGRQVNLRVSGINDVVAWLCAAAAFLAMAHAFRHGDFVRVTLVLEWVPPRVRRWMDAVCLAIATAAVGYLTWWATAFTWESYEFAEVATGLVAIPIWIPQSTFVVGCWLLMLAVLDELVTVLQGGKPGYQRAVEERHAAGDFSSEV</sequence>
<evidence type="ECO:0000313" key="11">
    <source>
        <dbReference type="EMBL" id="PYE77827.1"/>
    </source>
</evidence>
<dbReference type="InterPro" id="IPR007387">
    <property type="entry name" value="TRAP_DctQ"/>
</dbReference>
<dbReference type="GO" id="GO:0005886">
    <property type="term" value="C:plasma membrane"/>
    <property type="evidence" value="ECO:0007669"/>
    <property type="project" value="UniProtKB-SubCell"/>
</dbReference>
<comment type="subcellular location">
    <subcellularLocation>
        <location evidence="1 9">Cell inner membrane</location>
        <topology evidence="1 9">Multi-pass membrane protein</topology>
    </subcellularLocation>
</comment>
<feature type="transmembrane region" description="Helical" evidence="9">
    <location>
        <begin position="111"/>
        <end position="131"/>
    </location>
</feature>
<dbReference type="InterPro" id="IPR055348">
    <property type="entry name" value="DctQ"/>
</dbReference>
<evidence type="ECO:0000256" key="5">
    <source>
        <dbReference type="ARBA" id="ARBA00022692"/>
    </source>
</evidence>
<organism evidence="11 12">
    <name type="scientific">Xylophilus ampelinus</name>
    <dbReference type="NCBI Taxonomy" id="54067"/>
    <lineage>
        <taxon>Bacteria</taxon>
        <taxon>Pseudomonadati</taxon>
        <taxon>Pseudomonadota</taxon>
        <taxon>Betaproteobacteria</taxon>
        <taxon>Burkholderiales</taxon>
        <taxon>Xylophilus</taxon>
    </lineage>
</organism>
<keyword evidence="5 9" id="KW-0812">Transmembrane</keyword>
<feature type="transmembrane region" description="Helical" evidence="9">
    <location>
        <begin position="37"/>
        <end position="60"/>
    </location>
</feature>
<reference evidence="11 12" key="1">
    <citation type="submission" date="2018-06" db="EMBL/GenBank/DDBJ databases">
        <title>Genomic Encyclopedia of Type Strains, Phase III (KMG-III): the genomes of soil and plant-associated and newly described type strains.</title>
        <authorList>
            <person name="Whitman W."/>
        </authorList>
    </citation>
    <scope>NUCLEOTIDE SEQUENCE [LARGE SCALE GENOMIC DNA]</scope>
    <source>
        <strain evidence="11 12">CECT 7646</strain>
    </source>
</reference>
<name>A0A318SHH0_9BURK</name>
<evidence type="ECO:0000256" key="9">
    <source>
        <dbReference type="RuleBase" id="RU369079"/>
    </source>
</evidence>
<dbReference type="PANTHER" id="PTHR35011">
    <property type="entry name" value="2,3-DIKETO-L-GULONATE TRAP TRANSPORTER SMALL PERMEASE PROTEIN YIAM"/>
    <property type="match status" value="1"/>
</dbReference>
<comment type="function">
    <text evidence="9">Part of the tripartite ATP-independent periplasmic (TRAP) transport system.</text>
</comment>
<dbReference type="PANTHER" id="PTHR35011:SF10">
    <property type="entry name" value="TRAP TRANSPORTER SMALL PERMEASE PROTEIN"/>
    <property type="match status" value="1"/>
</dbReference>
<keyword evidence="7 9" id="KW-0472">Membrane</keyword>
<proteinExistence type="inferred from homology"/>
<evidence type="ECO:0000256" key="1">
    <source>
        <dbReference type="ARBA" id="ARBA00004429"/>
    </source>
</evidence>
<keyword evidence="4 9" id="KW-0997">Cell inner membrane</keyword>
<feature type="transmembrane region" description="Helical" evidence="9">
    <location>
        <begin position="151"/>
        <end position="172"/>
    </location>
</feature>
<gene>
    <name evidence="11" type="ORF">DFQ15_11279</name>
</gene>
<evidence type="ECO:0000256" key="3">
    <source>
        <dbReference type="ARBA" id="ARBA00022475"/>
    </source>
</evidence>
<evidence type="ECO:0000313" key="12">
    <source>
        <dbReference type="Proteomes" id="UP000247540"/>
    </source>
</evidence>
<dbReference type="GO" id="GO:0015740">
    <property type="term" value="P:C4-dicarboxylate transport"/>
    <property type="evidence" value="ECO:0007669"/>
    <property type="project" value="TreeGrafter"/>
</dbReference>
<dbReference type="Proteomes" id="UP000247540">
    <property type="component" value="Unassembled WGS sequence"/>
</dbReference>
<feature type="transmembrane region" description="Helical" evidence="9">
    <location>
        <begin position="72"/>
        <end position="90"/>
    </location>
</feature>
<keyword evidence="3" id="KW-1003">Cell membrane</keyword>
<feature type="domain" description="Tripartite ATP-independent periplasmic transporters DctQ component" evidence="10">
    <location>
        <begin position="49"/>
        <end position="180"/>
    </location>
</feature>
<dbReference type="EMBL" id="QJTC01000012">
    <property type="protein sequence ID" value="PYE77827.1"/>
    <property type="molecule type" value="Genomic_DNA"/>
</dbReference>
<evidence type="ECO:0000256" key="2">
    <source>
        <dbReference type="ARBA" id="ARBA00022448"/>
    </source>
</evidence>
<evidence type="ECO:0000259" key="10">
    <source>
        <dbReference type="Pfam" id="PF04290"/>
    </source>
</evidence>
<keyword evidence="2 9" id="KW-0813">Transport</keyword>
<evidence type="ECO:0000256" key="4">
    <source>
        <dbReference type="ARBA" id="ARBA00022519"/>
    </source>
</evidence>
<dbReference type="GO" id="GO:0022857">
    <property type="term" value="F:transmembrane transporter activity"/>
    <property type="evidence" value="ECO:0007669"/>
    <property type="project" value="UniProtKB-UniRule"/>
</dbReference>